<reference evidence="1" key="1">
    <citation type="submission" date="2021-06" db="EMBL/GenBank/DDBJ databases">
        <authorList>
            <person name="Kallberg Y."/>
            <person name="Tangrot J."/>
            <person name="Rosling A."/>
        </authorList>
    </citation>
    <scope>NUCLEOTIDE SEQUENCE</scope>
    <source>
        <strain evidence="1">CL356</strain>
    </source>
</reference>
<comment type="caution">
    <text evidence="1">The sequence shown here is derived from an EMBL/GenBank/DDBJ whole genome shotgun (WGS) entry which is preliminary data.</text>
</comment>
<protein>
    <submittedName>
        <fullName evidence="1">2137_t:CDS:1</fullName>
    </submittedName>
</protein>
<dbReference type="EMBL" id="CAJVPT010008128">
    <property type="protein sequence ID" value="CAG8548491.1"/>
    <property type="molecule type" value="Genomic_DNA"/>
</dbReference>
<name>A0ACA9LXT6_9GLOM</name>
<sequence>MKKMSARRLLQSSNNHTQLNYNEEDLARGQTKSWNLALGTREQKPKNKPKLLKPKFLPKLKHTNVWEEKQWKDNALQYTVREDAPVNGRDGQEYMDVDMELENNLMMDENDEKWRQQPRGDPRERSTRNGAYKL</sequence>
<evidence type="ECO:0000313" key="2">
    <source>
        <dbReference type="Proteomes" id="UP000789525"/>
    </source>
</evidence>
<gene>
    <name evidence="1" type="ORF">ACOLOM_LOCUS4752</name>
</gene>
<accession>A0ACA9LXT6</accession>
<organism evidence="1 2">
    <name type="scientific">Acaulospora colombiana</name>
    <dbReference type="NCBI Taxonomy" id="27376"/>
    <lineage>
        <taxon>Eukaryota</taxon>
        <taxon>Fungi</taxon>
        <taxon>Fungi incertae sedis</taxon>
        <taxon>Mucoromycota</taxon>
        <taxon>Glomeromycotina</taxon>
        <taxon>Glomeromycetes</taxon>
        <taxon>Diversisporales</taxon>
        <taxon>Acaulosporaceae</taxon>
        <taxon>Acaulospora</taxon>
    </lineage>
</organism>
<dbReference type="Proteomes" id="UP000789525">
    <property type="component" value="Unassembled WGS sequence"/>
</dbReference>
<evidence type="ECO:0000313" key="1">
    <source>
        <dbReference type="EMBL" id="CAG8548491.1"/>
    </source>
</evidence>
<proteinExistence type="predicted"/>
<keyword evidence="2" id="KW-1185">Reference proteome</keyword>